<evidence type="ECO:0000313" key="2">
    <source>
        <dbReference type="EMBL" id="KIY74443.1"/>
    </source>
</evidence>
<dbReference type="Proteomes" id="UP000054007">
    <property type="component" value="Unassembled WGS sequence"/>
</dbReference>
<sequence>MSTLTVLSTADVDKVASLLTVDDLVQITRTVFAPPANSGEAPACPSRISINAPNHTALFMPARLPASSALGGTAAKIVSVTSHIGLPASTLLFTEDGQLEAVINARKLTALRNAAASLVSAQQLYPGEPRCIVAFGAGEQIHAHLSVFCRAYKTITRCIIVARASSSRASRLTKDLTESFPTVEFLWHHQEIPVDAILAEADVVVCATPSTEPLFTDIPVSSPPKPKHVVLIGSYKPTMHEIPAELVHRAHTVCVDDVEACLIEAGELIDAGLSEKDVVGLGTVILTSSPSSSQCAAGEFTIFKSVGTGLQDVAIARAVYNKAKQLGLGSVIPSYD</sequence>
<dbReference type="PIRSF" id="PIRSF001439">
    <property type="entry name" value="CryM"/>
    <property type="match status" value="1"/>
</dbReference>
<organism evidence="2 3">
    <name type="scientific">Cylindrobasidium torrendii FP15055 ss-10</name>
    <dbReference type="NCBI Taxonomy" id="1314674"/>
    <lineage>
        <taxon>Eukaryota</taxon>
        <taxon>Fungi</taxon>
        <taxon>Dikarya</taxon>
        <taxon>Basidiomycota</taxon>
        <taxon>Agaricomycotina</taxon>
        <taxon>Agaricomycetes</taxon>
        <taxon>Agaricomycetidae</taxon>
        <taxon>Agaricales</taxon>
        <taxon>Marasmiineae</taxon>
        <taxon>Physalacriaceae</taxon>
        <taxon>Cylindrobasidium</taxon>
    </lineage>
</organism>
<dbReference type="InterPro" id="IPR003462">
    <property type="entry name" value="ODC_Mu_crystall"/>
</dbReference>
<proteinExistence type="inferred from homology"/>
<dbReference type="InterPro" id="IPR036291">
    <property type="entry name" value="NAD(P)-bd_dom_sf"/>
</dbReference>
<accession>A0A0D7BVA8</accession>
<reference evidence="2 3" key="1">
    <citation type="journal article" date="2015" name="Fungal Genet. Biol.">
        <title>Evolution of novel wood decay mechanisms in Agaricales revealed by the genome sequences of Fistulina hepatica and Cylindrobasidium torrendii.</title>
        <authorList>
            <person name="Floudas D."/>
            <person name="Held B.W."/>
            <person name="Riley R."/>
            <person name="Nagy L.G."/>
            <person name="Koehler G."/>
            <person name="Ransdell A.S."/>
            <person name="Younus H."/>
            <person name="Chow J."/>
            <person name="Chiniquy J."/>
            <person name="Lipzen A."/>
            <person name="Tritt A."/>
            <person name="Sun H."/>
            <person name="Haridas S."/>
            <person name="LaButti K."/>
            <person name="Ohm R.A."/>
            <person name="Kues U."/>
            <person name="Blanchette R.A."/>
            <person name="Grigoriev I.V."/>
            <person name="Minto R.E."/>
            <person name="Hibbett D.S."/>
        </authorList>
    </citation>
    <scope>NUCLEOTIDE SEQUENCE [LARGE SCALE GENOMIC DNA]</scope>
    <source>
        <strain evidence="2 3">FP15055 ss-10</strain>
    </source>
</reference>
<comment type="similarity">
    <text evidence="1">Belongs to the ornithine cyclodeaminase/mu-crystallin family.</text>
</comment>
<dbReference type="OrthoDB" id="41492at2759"/>
<protein>
    <submittedName>
        <fullName evidence="2">NAD-P-binding protein</fullName>
    </submittedName>
</protein>
<dbReference type="PANTHER" id="PTHR13812:SF19">
    <property type="entry name" value="KETIMINE REDUCTASE MU-CRYSTALLIN"/>
    <property type="match status" value="1"/>
</dbReference>
<dbReference type="PANTHER" id="PTHR13812">
    <property type="entry name" value="KETIMINE REDUCTASE MU-CRYSTALLIN"/>
    <property type="match status" value="1"/>
</dbReference>
<dbReference type="AlphaFoldDB" id="A0A0D7BVA8"/>
<dbReference type="EMBL" id="KN880431">
    <property type="protein sequence ID" value="KIY74443.1"/>
    <property type="molecule type" value="Genomic_DNA"/>
</dbReference>
<dbReference type="Gene3D" id="3.40.50.720">
    <property type="entry name" value="NAD(P)-binding Rossmann-like Domain"/>
    <property type="match status" value="1"/>
</dbReference>
<name>A0A0D7BVA8_9AGAR</name>
<keyword evidence="3" id="KW-1185">Reference proteome</keyword>
<dbReference type="SUPFAM" id="SSF51735">
    <property type="entry name" value="NAD(P)-binding Rossmann-fold domains"/>
    <property type="match status" value="1"/>
</dbReference>
<evidence type="ECO:0000256" key="1">
    <source>
        <dbReference type="ARBA" id="ARBA00008903"/>
    </source>
</evidence>
<evidence type="ECO:0000313" key="3">
    <source>
        <dbReference type="Proteomes" id="UP000054007"/>
    </source>
</evidence>
<dbReference type="GO" id="GO:0005737">
    <property type="term" value="C:cytoplasm"/>
    <property type="evidence" value="ECO:0007669"/>
    <property type="project" value="TreeGrafter"/>
</dbReference>
<gene>
    <name evidence="2" type="ORF">CYLTODRAFT_416277</name>
</gene>
<dbReference type="InterPro" id="IPR023401">
    <property type="entry name" value="ODC_N"/>
</dbReference>
<dbReference type="STRING" id="1314674.A0A0D7BVA8"/>
<dbReference type="Pfam" id="PF02423">
    <property type="entry name" value="OCD_Mu_crystall"/>
    <property type="match status" value="1"/>
</dbReference>
<dbReference type="Gene3D" id="3.30.1780.10">
    <property type="entry name" value="ornithine cyclodeaminase, domain 1"/>
    <property type="match status" value="1"/>
</dbReference>